<evidence type="ECO:0000259" key="3">
    <source>
        <dbReference type="Pfam" id="PF25967"/>
    </source>
</evidence>
<comment type="caution">
    <text evidence="4">The sequence shown here is derived from an EMBL/GenBank/DDBJ whole genome shotgun (WGS) entry which is preliminary data.</text>
</comment>
<organism evidence="4 5">
    <name type="scientific">Leifsonia virtsii</name>
    <dbReference type="NCBI Taxonomy" id="3035915"/>
    <lineage>
        <taxon>Bacteria</taxon>
        <taxon>Bacillati</taxon>
        <taxon>Actinomycetota</taxon>
        <taxon>Actinomycetes</taxon>
        <taxon>Micrococcales</taxon>
        <taxon>Microbacteriaceae</taxon>
        <taxon>Leifsonia</taxon>
    </lineage>
</organism>
<dbReference type="Gene3D" id="2.40.420.20">
    <property type="match status" value="1"/>
</dbReference>
<dbReference type="Gene3D" id="1.10.101.10">
    <property type="entry name" value="PGBD-like superfamily/PGBD"/>
    <property type="match status" value="1"/>
</dbReference>
<dbReference type="InterPro" id="IPR036365">
    <property type="entry name" value="PGBD-like_sf"/>
</dbReference>
<dbReference type="InterPro" id="IPR058627">
    <property type="entry name" value="MdtA-like_C"/>
</dbReference>
<feature type="transmembrane region" description="Helical" evidence="2">
    <location>
        <begin position="20"/>
        <end position="41"/>
    </location>
</feature>
<accession>A0ABT8ISN4</accession>
<dbReference type="Pfam" id="PF25967">
    <property type="entry name" value="RND-MFP_C"/>
    <property type="match status" value="1"/>
</dbReference>
<keyword evidence="1" id="KW-0175">Coiled coil</keyword>
<gene>
    <name evidence="4" type="ORF">P5G59_01570</name>
</gene>
<evidence type="ECO:0000256" key="2">
    <source>
        <dbReference type="SAM" id="Phobius"/>
    </source>
</evidence>
<keyword evidence="2" id="KW-1133">Transmembrane helix</keyword>
<name>A0ABT8ISN4_9MICO</name>
<sequence>MTARATVSGWARVLRGNRLLWTVAGASVVCLVAGYAGGALLSSADAAQSPGSGGPITVPVESKVLSNTVTLRGDVAFDDAVEVKIAAGELPGPAVVTGAVPAVGTTLDTLGVALEVAGRPVIVLPGALPAYRTLRAGQTGPDVTQLKEALRTAGFDPGGSDSYDSATAAAAVALYQKVGYAPPAVDADAKSAVDSGRQAVQSAEKALQEAQRALTAAGKGADAAKRVELDNAVREAERELAAARAAGDAAAVAKAEDGLRLAQTQREVGLGAPDTSAEAQAVSSARAERDSARAELEKATAAAVTPLPVNEVLFLPTLPRRVDEVKAQRGTALEGTAMTVSGATLSVTATASAAEAELLRTGQTASVAVPGGTSAAAAVTAVRQQTGNDDGKKSGRAWEVVLGFPSLTPQQVEQLRGQNVRVSIPVKATKGKVLVVPAAALTAGPGGGSRVEVAEHGRTRVVPVTTGLAADGLVEVAGELARGDQVVVGR</sequence>
<keyword evidence="5" id="KW-1185">Reference proteome</keyword>
<protein>
    <recommendedName>
        <fullName evidence="3">Multidrug resistance protein MdtA-like C-terminal permuted SH3 domain-containing protein</fullName>
    </recommendedName>
</protein>
<dbReference type="SUPFAM" id="SSF47090">
    <property type="entry name" value="PGBD-like"/>
    <property type="match status" value="1"/>
</dbReference>
<evidence type="ECO:0000313" key="5">
    <source>
        <dbReference type="Proteomes" id="UP001174210"/>
    </source>
</evidence>
<proteinExistence type="predicted"/>
<evidence type="ECO:0000256" key="1">
    <source>
        <dbReference type="SAM" id="Coils"/>
    </source>
</evidence>
<dbReference type="EMBL" id="JAROCB010000001">
    <property type="protein sequence ID" value="MDN4595820.1"/>
    <property type="molecule type" value="Genomic_DNA"/>
</dbReference>
<dbReference type="Proteomes" id="UP001174210">
    <property type="component" value="Unassembled WGS sequence"/>
</dbReference>
<keyword evidence="2" id="KW-0472">Membrane</keyword>
<evidence type="ECO:0000313" key="4">
    <source>
        <dbReference type="EMBL" id="MDN4595820.1"/>
    </source>
</evidence>
<reference evidence="4" key="1">
    <citation type="submission" date="2023-03" db="EMBL/GenBank/DDBJ databases">
        <title>MT1 and MT2 Draft Genomes of Novel Species.</title>
        <authorList>
            <person name="Venkateswaran K."/>
        </authorList>
    </citation>
    <scope>NUCLEOTIDE SEQUENCE</scope>
    <source>
        <strain evidence="4">F6_8S_P_1A</strain>
    </source>
</reference>
<dbReference type="RefSeq" id="WP_301215328.1">
    <property type="nucleotide sequence ID" value="NZ_JAROCB010000001.1"/>
</dbReference>
<keyword evidence="2" id="KW-0812">Transmembrane</keyword>
<feature type="coiled-coil region" evidence="1">
    <location>
        <begin position="193"/>
        <end position="246"/>
    </location>
</feature>
<feature type="domain" description="Multidrug resistance protein MdtA-like C-terminal permuted SH3" evidence="3">
    <location>
        <begin position="433"/>
        <end position="489"/>
    </location>
</feature>
<dbReference type="InterPro" id="IPR036366">
    <property type="entry name" value="PGBDSf"/>
</dbReference>